<dbReference type="AlphaFoldDB" id="W8BCH1"/>
<dbReference type="SUPFAM" id="SSF51197">
    <property type="entry name" value="Clavaminate synthase-like"/>
    <property type="match status" value="1"/>
</dbReference>
<name>W8BCH1_CERCA</name>
<protein>
    <submittedName>
        <fullName evidence="8">Alkylated DNA repair protein alkB-8</fullName>
    </submittedName>
</protein>
<dbReference type="SUPFAM" id="SSF54928">
    <property type="entry name" value="RNA-binding domain, RBD"/>
    <property type="match status" value="1"/>
</dbReference>
<dbReference type="GO" id="GO:0000049">
    <property type="term" value="F:tRNA binding"/>
    <property type="evidence" value="ECO:0007669"/>
    <property type="project" value="TreeGrafter"/>
</dbReference>
<dbReference type="Gene3D" id="3.40.50.150">
    <property type="entry name" value="Vaccinia Virus protein VP39"/>
    <property type="match status" value="1"/>
</dbReference>
<keyword evidence="3" id="KW-0808">Transferase</keyword>
<evidence type="ECO:0000259" key="7">
    <source>
        <dbReference type="PROSITE" id="PS51471"/>
    </source>
</evidence>
<evidence type="ECO:0000256" key="1">
    <source>
        <dbReference type="ARBA" id="ARBA00001954"/>
    </source>
</evidence>
<dbReference type="GO" id="GO:0005737">
    <property type="term" value="C:cytoplasm"/>
    <property type="evidence" value="ECO:0007669"/>
    <property type="project" value="TreeGrafter"/>
</dbReference>
<dbReference type="CDD" id="cd02440">
    <property type="entry name" value="AdoMet_MTases"/>
    <property type="match status" value="1"/>
</dbReference>
<comment type="cofactor">
    <cofactor evidence="1">
        <name>Fe(2+)</name>
        <dbReference type="ChEBI" id="CHEBI:29033"/>
    </cofactor>
</comment>
<dbReference type="GO" id="GO:0005634">
    <property type="term" value="C:nucleus"/>
    <property type="evidence" value="ECO:0007669"/>
    <property type="project" value="TreeGrafter"/>
</dbReference>
<keyword evidence="5" id="KW-0694">RNA-binding</keyword>
<dbReference type="InterPro" id="IPR012677">
    <property type="entry name" value="Nucleotide-bd_a/b_plait_sf"/>
</dbReference>
<evidence type="ECO:0000313" key="8">
    <source>
        <dbReference type="EMBL" id="JAB94703.1"/>
    </source>
</evidence>
<dbReference type="PANTHER" id="PTHR13069:SF21">
    <property type="entry name" value="ALKYLATED DNA REPAIR PROTEIN ALKB HOMOLOG 8"/>
    <property type="match status" value="1"/>
</dbReference>
<evidence type="ECO:0000256" key="3">
    <source>
        <dbReference type="ARBA" id="ARBA00022679"/>
    </source>
</evidence>
<evidence type="ECO:0000256" key="4">
    <source>
        <dbReference type="ARBA" id="ARBA00022833"/>
    </source>
</evidence>
<dbReference type="InterPro" id="IPR035979">
    <property type="entry name" value="RBD_domain_sf"/>
</dbReference>
<dbReference type="InterPro" id="IPR029063">
    <property type="entry name" value="SAM-dependent_MTases_sf"/>
</dbReference>
<accession>W8BCH1</accession>
<keyword evidence="4" id="KW-0862">Zinc</keyword>
<dbReference type="InterPro" id="IPR037151">
    <property type="entry name" value="AlkB-like_sf"/>
</dbReference>
<dbReference type="GO" id="GO:0002098">
    <property type="term" value="P:tRNA wobble uridine modification"/>
    <property type="evidence" value="ECO:0007669"/>
    <property type="project" value="TreeGrafter"/>
</dbReference>
<organism evidence="8">
    <name type="scientific">Ceratitis capitata</name>
    <name type="common">Mediterranean fruit fly</name>
    <name type="synonym">Tephritis capitata</name>
    <dbReference type="NCBI Taxonomy" id="7213"/>
    <lineage>
        <taxon>Eukaryota</taxon>
        <taxon>Metazoa</taxon>
        <taxon>Ecdysozoa</taxon>
        <taxon>Arthropoda</taxon>
        <taxon>Hexapoda</taxon>
        <taxon>Insecta</taxon>
        <taxon>Pterygota</taxon>
        <taxon>Neoptera</taxon>
        <taxon>Endopterygota</taxon>
        <taxon>Diptera</taxon>
        <taxon>Brachycera</taxon>
        <taxon>Muscomorpha</taxon>
        <taxon>Tephritoidea</taxon>
        <taxon>Tephritidae</taxon>
        <taxon>Ceratitis</taxon>
        <taxon>Ceratitis</taxon>
    </lineage>
</organism>
<gene>
    <name evidence="8" type="primary">ALKB8</name>
</gene>
<dbReference type="PANTHER" id="PTHR13069">
    <property type="entry name" value="ALKYLATED DNA REPAIR PROTEIN ALKB HOMOLOG 8"/>
    <property type="match status" value="1"/>
</dbReference>
<dbReference type="PROSITE" id="PS51471">
    <property type="entry name" value="FE2OG_OXY"/>
    <property type="match status" value="1"/>
</dbReference>
<sequence length="643" mass="72610">MKKKVSRMTSKHVCRKLERKQRRCEAIIFHDFGIESSGSPTTILAILNAGLSTGLTEEAVLSSAIQYAPVQQVLMLPNKSYCFLECSNEADAELIYKNLHGCAGLEQNGGVAYLSYFKTLPACREENVWAKRLPEGLVLLPNFVSEAEEEALLSAIAVEENTEKSDLKHRQVKHFGYKFIYGENNVDISNPTSEKIPNVCDILWPRLKTEITKLGLSTWDWDVPDQMTVNIYEPGQGIPPHVDTHSAFLEPILSLSLCGEVVMDFRHGTERQPLILLRRSMLVMSGASRYDWTHGITPRTLDVVPTQTGLTVRPRQKRVSLTFRRLRRGPCNCIFPTLCDTHLNAAEKTERVIPSAVAAQLEEQNVHSVYERIAPHFCQTRHTPWPRVADFLRSFSEGSVVFDIGCGNGKYLHCNSAVLNIGCDRSGELLHTCLERASTINARNTSVFRCDCLHVPVRAQSVDGCISIAVIHHLATAERRLMAISEMARLLRSGGRGLIYVWAKDQRALNNKKSAYLLQNKSLNKNKVTVEQQRQRAAEELQQQQQQLQELVPGAPQLPIHTNRTDFMQQDVLVPWKLKVAVNQGKEETTTASADPNVYLRYYHVFEAGEMEALMEQIPEVEVSESYYDQGNHCVIFTRRKIK</sequence>
<dbReference type="InterPro" id="IPR051422">
    <property type="entry name" value="AlkB_tRNA_MeTrf/Diox"/>
</dbReference>
<keyword evidence="2" id="KW-0489">Methyltransferase</keyword>
<evidence type="ECO:0000256" key="2">
    <source>
        <dbReference type="ARBA" id="ARBA00022603"/>
    </source>
</evidence>
<dbReference type="SUPFAM" id="SSF53335">
    <property type="entry name" value="S-adenosyl-L-methionine-dependent methyltransferases"/>
    <property type="match status" value="1"/>
</dbReference>
<dbReference type="GO" id="GO:0030488">
    <property type="term" value="P:tRNA methylation"/>
    <property type="evidence" value="ECO:0007669"/>
    <property type="project" value="TreeGrafter"/>
</dbReference>
<dbReference type="FunFam" id="3.30.70.330:FF:000570">
    <property type="entry name" value="ALKylated DNA repair protein AlkB homolog"/>
    <property type="match status" value="1"/>
</dbReference>
<dbReference type="Pfam" id="PF13532">
    <property type="entry name" value="2OG-FeII_Oxy_2"/>
    <property type="match status" value="1"/>
</dbReference>
<dbReference type="Gene3D" id="2.60.120.590">
    <property type="entry name" value="Alpha-ketoglutarate-dependent dioxygenase AlkB-like"/>
    <property type="match status" value="1"/>
</dbReference>
<feature type="domain" description="Fe2OG dioxygenase" evidence="7">
    <location>
        <begin position="223"/>
        <end position="327"/>
    </location>
</feature>
<reference evidence="8" key="1">
    <citation type="submission" date="2013-07" db="EMBL/GenBank/DDBJ databases">
        <authorList>
            <person name="Geib S."/>
        </authorList>
    </citation>
    <scope>NUCLEOTIDE SEQUENCE</scope>
</reference>
<evidence type="ECO:0000256" key="6">
    <source>
        <dbReference type="SAM" id="Coils"/>
    </source>
</evidence>
<dbReference type="Gene3D" id="3.30.70.330">
    <property type="match status" value="1"/>
</dbReference>
<dbReference type="InterPro" id="IPR005123">
    <property type="entry name" value="Oxoglu/Fe-dep_dioxygenase_dom"/>
</dbReference>
<dbReference type="OrthoDB" id="271595at2759"/>
<feature type="coiled-coil region" evidence="6">
    <location>
        <begin position="520"/>
        <end position="551"/>
    </location>
</feature>
<evidence type="ECO:0000256" key="5">
    <source>
        <dbReference type="ARBA" id="ARBA00022884"/>
    </source>
</evidence>
<reference evidence="8" key="2">
    <citation type="journal article" date="2014" name="BMC Genomics">
        <title>A genomic perspective to assessing quality of mass-reared SIT flies used in Mediterranean fruit fly (Ceratitis capitata) eradication in California.</title>
        <authorList>
            <person name="Calla B."/>
            <person name="Hall B."/>
            <person name="Hou S."/>
            <person name="Geib S.M."/>
        </authorList>
    </citation>
    <scope>NUCLEOTIDE SEQUENCE</scope>
</reference>
<dbReference type="Pfam" id="PF08241">
    <property type="entry name" value="Methyltransf_11"/>
    <property type="match status" value="1"/>
</dbReference>
<dbReference type="GO" id="GO:0106335">
    <property type="term" value="F:tRNA (5-carboxymethyluridine(34)-5-O)-methyltransferase activity"/>
    <property type="evidence" value="ECO:0007669"/>
    <property type="project" value="TreeGrafter"/>
</dbReference>
<dbReference type="EMBL" id="GAMC01011852">
    <property type="protein sequence ID" value="JAB94703.1"/>
    <property type="molecule type" value="mRNA"/>
</dbReference>
<keyword evidence="6" id="KW-0175">Coiled coil</keyword>
<dbReference type="InterPro" id="IPR027450">
    <property type="entry name" value="AlkB-like"/>
</dbReference>
<dbReference type="GO" id="GO:0008757">
    <property type="term" value="F:S-adenosylmethionine-dependent methyltransferase activity"/>
    <property type="evidence" value="ECO:0007669"/>
    <property type="project" value="InterPro"/>
</dbReference>
<dbReference type="InterPro" id="IPR013216">
    <property type="entry name" value="Methyltransf_11"/>
</dbReference>
<proteinExistence type="evidence at transcript level"/>